<proteinExistence type="inferred from homology"/>
<accession>A0A450XS10</accession>
<evidence type="ECO:0000256" key="1">
    <source>
        <dbReference type="ARBA" id="ARBA00009981"/>
    </source>
</evidence>
<dbReference type="EMBL" id="CAADGH010000088">
    <property type="protein sequence ID" value="VFK76994.1"/>
    <property type="molecule type" value="Genomic_DNA"/>
</dbReference>
<dbReference type="SUPFAM" id="SSF143120">
    <property type="entry name" value="YefM-like"/>
    <property type="match status" value="1"/>
</dbReference>
<evidence type="ECO:0008006" key="5">
    <source>
        <dbReference type="Google" id="ProtNLM"/>
    </source>
</evidence>
<evidence type="ECO:0000313" key="4">
    <source>
        <dbReference type="EMBL" id="VFK76994.1"/>
    </source>
</evidence>
<name>A0A450XS10_9GAMM</name>
<sequence>MVRGKRIPRFVVEDGKPTAVILDIAEYEQFLERLEEADDLAALREMRKKPLEFRPLGEFLDEYNPRV</sequence>
<dbReference type="AlphaFoldDB" id="A0A450XS10"/>
<comment type="similarity">
    <text evidence="1">Belongs to the phD/YefM antitoxin family.</text>
</comment>
<evidence type="ECO:0000313" key="3">
    <source>
        <dbReference type="EMBL" id="VFK35132.1"/>
    </source>
</evidence>
<dbReference type="EMBL" id="CAADFQ010000101">
    <property type="protein sequence ID" value="VFK35132.1"/>
    <property type="molecule type" value="Genomic_DNA"/>
</dbReference>
<evidence type="ECO:0000313" key="2">
    <source>
        <dbReference type="EMBL" id="VFK32065.1"/>
    </source>
</evidence>
<dbReference type="EMBL" id="CAADFO010000101">
    <property type="protein sequence ID" value="VFK32065.1"/>
    <property type="molecule type" value="Genomic_DNA"/>
</dbReference>
<organism evidence="2">
    <name type="scientific">Candidatus Kentrum sp. MB</name>
    <dbReference type="NCBI Taxonomy" id="2138164"/>
    <lineage>
        <taxon>Bacteria</taxon>
        <taxon>Pseudomonadati</taxon>
        <taxon>Pseudomonadota</taxon>
        <taxon>Gammaproteobacteria</taxon>
        <taxon>Candidatus Kentrum</taxon>
    </lineage>
</organism>
<protein>
    <recommendedName>
        <fullName evidence="5">Antitoxin</fullName>
    </recommendedName>
</protein>
<reference evidence="2" key="1">
    <citation type="submission" date="2019-02" db="EMBL/GenBank/DDBJ databases">
        <authorList>
            <person name="Gruber-Vodicka R. H."/>
            <person name="Seah K. B. B."/>
        </authorList>
    </citation>
    <scope>NUCLEOTIDE SEQUENCE</scope>
    <source>
        <strain evidence="2">BECK_BZ197</strain>
        <strain evidence="4">BECK_BZ198</strain>
        <strain evidence="3">BECK_BZ199</strain>
    </source>
</reference>
<dbReference type="InterPro" id="IPR036165">
    <property type="entry name" value="YefM-like_sf"/>
</dbReference>
<gene>
    <name evidence="2" type="ORF">BECKMB1821G_GA0114241_110115</name>
    <name evidence="4" type="ORF">BECKMB1821H_GA0114242_108816</name>
    <name evidence="3" type="ORF">BECKMB1821I_GA0114274_110116</name>
</gene>